<evidence type="ECO:0000313" key="1">
    <source>
        <dbReference type="EMBL" id="MBS3062301.1"/>
    </source>
</evidence>
<dbReference type="EMBL" id="JAGVWE010000002">
    <property type="protein sequence ID" value="MBS3062301.1"/>
    <property type="molecule type" value="Genomic_DNA"/>
</dbReference>
<protein>
    <submittedName>
        <fullName evidence="1">Uncharacterized protein</fullName>
    </submittedName>
</protein>
<name>A0A8T4L608_9ARCH</name>
<sequence length="76" mass="8235">MFDIPRHQRSVVAQGERGDEGIGVPNGLALVFELGEQPPGELGHVHIEDQQALGLQKGNTLKLKVGANKKIELRAE</sequence>
<gene>
    <name evidence="1" type="ORF">J4203_00370</name>
</gene>
<evidence type="ECO:0000313" key="2">
    <source>
        <dbReference type="Proteomes" id="UP000678237"/>
    </source>
</evidence>
<dbReference type="Proteomes" id="UP000678237">
    <property type="component" value="Unassembled WGS sequence"/>
</dbReference>
<reference evidence="1" key="2">
    <citation type="submission" date="2021-05" db="EMBL/GenBank/DDBJ databases">
        <title>Protein family content uncovers lineage relationships and bacterial pathway maintenance mechanisms in DPANN archaea.</title>
        <authorList>
            <person name="Castelle C.J."/>
            <person name="Meheust R."/>
            <person name="Jaffe A.L."/>
            <person name="Seitz K."/>
            <person name="Gong X."/>
            <person name="Baker B.J."/>
            <person name="Banfield J.F."/>
        </authorList>
    </citation>
    <scope>NUCLEOTIDE SEQUENCE</scope>
    <source>
        <strain evidence="1">RIFCSPLOWO2_01_FULL_58_19</strain>
    </source>
</reference>
<proteinExistence type="predicted"/>
<dbReference type="AlphaFoldDB" id="A0A8T4L608"/>
<reference evidence="1" key="1">
    <citation type="submission" date="2021-03" db="EMBL/GenBank/DDBJ databases">
        <authorList>
            <person name="Jaffe A."/>
        </authorList>
    </citation>
    <scope>NUCLEOTIDE SEQUENCE</scope>
    <source>
        <strain evidence="1">RIFCSPLOWO2_01_FULL_58_19</strain>
    </source>
</reference>
<comment type="caution">
    <text evidence="1">The sequence shown here is derived from an EMBL/GenBank/DDBJ whole genome shotgun (WGS) entry which is preliminary data.</text>
</comment>
<accession>A0A8T4L608</accession>
<organism evidence="1 2">
    <name type="scientific">Candidatus Iainarchaeum sp</name>
    <dbReference type="NCBI Taxonomy" id="3101447"/>
    <lineage>
        <taxon>Archaea</taxon>
        <taxon>Candidatus Iainarchaeota</taxon>
        <taxon>Candidatus Iainarchaeia</taxon>
        <taxon>Candidatus Iainarchaeales</taxon>
        <taxon>Candidatus Iainarchaeaceae</taxon>
        <taxon>Candidatus Iainarchaeum</taxon>
    </lineage>
</organism>